<accession>A0AAW2Y9I9</accession>
<reference evidence="1" key="2">
    <citation type="journal article" date="2024" name="Plant">
        <title>Genomic evolution and insights into agronomic trait innovations of Sesamum species.</title>
        <authorList>
            <person name="Miao H."/>
            <person name="Wang L."/>
            <person name="Qu L."/>
            <person name="Liu H."/>
            <person name="Sun Y."/>
            <person name="Le M."/>
            <person name="Wang Q."/>
            <person name="Wei S."/>
            <person name="Zheng Y."/>
            <person name="Lin W."/>
            <person name="Duan Y."/>
            <person name="Cao H."/>
            <person name="Xiong S."/>
            <person name="Wang X."/>
            <person name="Wei L."/>
            <person name="Li C."/>
            <person name="Ma Q."/>
            <person name="Ju M."/>
            <person name="Zhao R."/>
            <person name="Li G."/>
            <person name="Mu C."/>
            <person name="Tian Q."/>
            <person name="Mei H."/>
            <person name="Zhang T."/>
            <person name="Gao T."/>
            <person name="Zhang H."/>
        </authorList>
    </citation>
    <scope>NUCLEOTIDE SEQUENCE</scope>
    <source>
        <strain evidence="1">KEN1</strain>
    </source>
</reference>
<evidence type="ECO:0000313" key="1">
    <source>
        <dbReference type="EMBL" id="KAL0462097.1"/>
    </source>
</evidence>
<sequence length="50" mass="5582">MEDLYDQTIRDCRATLCSTGRFPGEDFLFLDPSVADLVESEEGGVMIPQN</sequence>
<organism evidence="1">
    <name type="scientific">Sesamum latifolium</name>
    <dbReference type="NCBI Taxonomy" id="2727402"/>
    <lineage>
        <taxon>Eukaryota</taxon>
        <taxon>Viridiplantae</taxon>
        <taxon>Streptophyta</taxon>
        <taxon>Embryophyta</taxon>
        <taxon>Tracheophyta</taxon>
        <taxon>Spermatophyta</taxon>
        <taxon>Magnoliopsida</taxon>
        <taxon>eudicotyledons</taxon>
        <taxon>Gunneridae</taxon>
        <taxon>Pentapetalae</taxon>
        <taxon>asterids</taxon>
        <taxon>lamiids</taxon>
        <taxon>Lamiales</taxon>
        <taxon>Pedaliaceae</taxon>
        <taxon>Sesamum</taxon>
    </lineage>
</organism>
<proteinExistence type="predicted"/>
<protein>
    <submittedName>
        <fullName evidence="1">Uncharacterized protein</fullName>
    </submittedName>
</protein>
<comment type="caution">
    <text evidence="1">The sequence shown here is derived from an EMBL/GenBank/DDBJ whole genome shotgun (WGS) entry which is preliminary data.</text>
</comment>
<dbReference type="EMBL" id="JACGWN010000001">
    <property type="protein sequence ID" value="KAL0462097.1"/>
    <property type="molecule type" value="Genomic_DNA"/>
</dbReference>
<reference evidence="1" key="1">
    <citation type="submission" date="2020-06" db="EMBL/GenBank/DDBJ databases">
        <authorList>
            <person name="Li T."/>
            <person name="Hu X."/>
            <person name="Zhang T."/>
            <person name="Song X."/>
            <person name="Zhang H."/>
            <person name="Dai N."/>
            <person name="Sheng W."/>
            <person name="Hou X."/>
            <person name="Wei L."/>
        </authorList>
    </citation>
    <scope>NUCLEOTIDE SEQUENCE</scope>
    <source>
        <strain evidence="1">KEN1</strain>
        <tissue evidence="1">Leaf</tissue>
    </source>
</reference>
<gene>
    <name evidence="1" type="ORF">Slati_0097300</name>
</gene>
<dbReference type="AlphaFoldDB" id="A0AAW2Y9I9"/>
<name>A0AAW2Y9I9_9LAMI</name>